<feature type="binding site" evidence="11">
    <location>
        <position position="40"/>
    </location>
    <ligand>
        <name>substrate</name>
    </ligand>
</feature>
<dbReference type="GO" id="GO:0009228">
    <property type="term" value="P:thiamine biosynthetic process"/>
    <property type="evidence" value="ECO:0007669"/>
    <property type="project" value="UniProtKB-KW"/>
</dbReference>
<keyword evidence="10 11" id="KW-0784">Thiamine biosynthesis</keyword>
<dbReference type="KEGG" id="msw:MSSIT_1487"/>
<comment type="function">
    <text evidence="11">Catalyzes the phosphorylation of the hydroxyl group of 4-methyl-5-beta-hydroxyethylthiazole (THZ).</text>
</comment>
<dbReference type="Pfam" id="PF02110">
    <property type="entry name" value="HK"/>
    <property type="match status" value="1"/>
</dbReference>
<evidence type="ECO:0000256" key="7">
    <source>
        <dbReference type="ARBA" id="ARBA00022777"/>
    </source>
</evidence>
<dbReference type="PATRIC" id="fig|1434120.4.peg.1908"/>
<keyword evidence="9 11" id="KW-0460">Magnesium</keyword>
<dbReference type="CDD" id="cd01170">
    <property type="entry name" value="THZ_kinase"/>
    <property type="match status" value="1"/>
</dbReference>
<dbReference type="SUPFAM" id="SSF53613">
    <property type="entry name" value="Ribokinase-like"/>
    <property type="match status" value="1"/>
</dbReference>
<evidence type="ECO:0000256" key="10">
    <source>
        <dbReference type="ARBA" id="ARBA00022977"/>
    </source>
</evidence>
<dbReference type="PRINTS" id="PR01099">
    <property type="entry name" value="HYETHTZKNASE"/>
</dbReference>
<feature type="binding site" evidence="11">
    <location>
        <position position="189"/>
    </location>
    <ligand>
        <name>substrate</name>
    </ligand>
</feature>
<keyword evidence="13" id="KW-1185">Reference proteome</keyword>
<dbReference type="GeneID" id="24860311"/>
<organism evidence="12 13">
    <name type="scientific">Methanosarcina siciliae T4/M</name>
    <dbReference type="NCBI Taxonomy" id="1434120"/>
    <lineage>
        <taxon>Archaea</taxon>
        <taxon>Methanobacteriati</taxon>
        <taxon>Methanobacteriota</taxon>
        <taxon>Stenosarchaea group</taxon>
        <taxon>Methanomicrobia</taxon>
        <taxon>Methanosarcinales</taxon>
        <taxon>Methanosarcinaceae</taxon>
        <taxon>Methanosarcina</taxon>
    </lineage>
</organism>
<name>A0A0E3L8B0_9EURY</name>
<dbReference type="InterPro" id="IPR029056">
    <property type="entry name" value="Ribokinase-like"/>
</dbReference>
<proteinExistence type="inferred from homology"/>
<evidence type="ECO:0000256" key="1">
    <source>
        <dbReference type="ARBA" id="ARBA00001771"/>
    </source>
</evidence>
<keyword evidence="7 11" id="KW-0418">Kinase</keyword>
<dbReference type="GO" id="GO:0004417">
    <property type="term" value="F:hydroxyethylthiazole kinase activity"/>
    <property type="evidence" value="ECO:0007669"/>
    <property type="project" value="UniProtKB-UniRule"/>
</dbReference>
<keyword evidence="5 11" id="KW-0479">Metal-binding</keyword>
<evidence type="ECO:0000313" key="12">
    <source>
        <dbReference type="EMBL" id="AKB28206.1"/>
    </source>
</evidence>
<dbReference type="OrthoDB" id="214286at2157"/>
<evidence type="ECO:0000256" key="6">
    <source>
        <dbReference type="ARBA" id="ARBA00022741"/>
    </source>
</evidence>
<evidence type="ECO:0000313" key="13">
    <source>
        <dbReference type="Proteomes" id="UP000033111"/>
    </source>
</evidence>
<dbReference type="HOGENOM" id="CLU_019943_0_1_2"/>
<evidence type="ECO:0000256" key="3">
    <source>
        <dbReference type="ARBA" id="ARBA00004868"/>
    </source>
</evidence>
<dbReference type="GO" id="GO:0005524">
    <property type="term" value="F:ATP binding"/>
    <property type="evidence" value="ECO:0007669"/>
    <property type="project" value="UniProtKB-UniRule"/>
</dbReference>
<protein>
    <recommendedName>
        <fullName evidence="11">Hydroxyethylthiazole kinase</fullName>
        <ecNumber evidence="11">2.7.1.50</ecNumber>
    </recommendedName>
    <alternativeName>
        <fullName evidence="11">4-methyl-5-beta-hydroxyethylthiazole kinase</fullName>
        <shortName evidence="11">TH kinase</shortName>
        <shortName evidence="11">Thz kinase</shortName>
    </alternativeName>
</protein>
<keyword evidence="6 11" id="KW-0547">Nucleotide-binding</keyword>
<dbReference type="EC" id="2.7.1.50" evidence="11"/>
<dbReference type="EMBL" id="CP009506">
    <property type="protein sequence ID" value="AKB28206.1"/>
    <property type="molecule type" value="Genomic_DNA"/>
</dbReference>
<feature type="binding site" evidence="11">
    <location>
        <position position="116"/>
    </location>
    <ligand>
        <name>ATP</name>
        <dbReference type="ChEBI" id="CHEBI:30616"/>
    </ligand>
</feature>
<dbReference type="RefSeq" id="WP_048171435.1">
    <property type="nucleotide sequence ID" value="NZ_CP009506.1"/>
</dbReference>
<dbReference type="Gene3D" id="3.40.1190.20">
    <property type="match status" value="1"/>
</dbReference>
<keyword evidence="4 11" id="KW-0808">Transferase</keyword>
<comment type="pathway">
    <text evidence="3 11">Cofactor biosynthesis; thiamine diphosphate biosynthesis; 4-methyl-5-(2-phosphoethyl)-thiazole from 5-(2-hydroxyethyl)-4-methylthiazole: step 1/1.</text>
</comment>
<keyword evidence="8 11" id="KW-0067">ATP-binding</keyword>
<feature type="binding site" evidence="11">
    <location>
        <position position="162"/>
    </location>
    <ligand>
        <name>ATP</name>
        <dbReference type="ChEBI" id="CHEBI:30616"/>
    </ligand>
</feature>
<dbReference type="HAMAP" id="MF_00228">
    <property type="entry name" value="Thz_kinase"/>
    <property type="match status" value="1"/>
</dbReference>
<dbReference type="GO" id="GO:0000287">
    <property type="term" value="F:magnesium ion binding"/>
    <property type="evidence" value="ECO:0007669"/>
    <property type="project" value="UniProtKB-UniRule"/>
</dbReference>
<comment type="catalytic activity">
    <reaction evidence="1 11">
        <text>5-(2-hydroxyethyl)-4-methylthiazole + ATP = 4-methyl-5-(2-phosphooxyethyl)-thiazole + ADP + H(+)</text>
        <dbReference type="Rhea" id="RHEA:24212"/>
        <dbReference type="ChEBI" id="CHEBI:15378"/>
        <dbReference type="ChEBI" id="CHEBI:17957"/>
        <dbReference type="ChEBI" id="CHEBI:30616"/>
        <dbReference type="ChEBI" id="CHEBI:58296"/>
        <dbReference type="ChEBI" id="CHEBI:456216"/>
        <dbReference type="EC" id="2.7.1.50"/>
    </reaction>
</comment>
<evidence type="ECO:0000256" key="8">
    <source>
        <dbReference type="ARBA" id="ARBA00022840"/>
    </source>
</evidence>
<dbReference type="NCBIfam" id="TIGR00694">
    <property type="entry name" value="thiM"/>
    <property type="match status" value="1"/>
</dbReference>
<dbReference type="PIRSF" id="PIRSF000513">
    <property type="entry name" value="Thz_kinase"/>
    <property type="match status" value="1"/>
</dbReference>
<evidence type="ECO:0000256" key="2">
    <source>
        <dbReference type="ARBA" id="ARBA00001946"/>
    </source>
</evidence>
<dbReference type="InterPro" id="IPR000417">
    <property type="entry name" value="Hyethyz_kinase"/>
</dbReference>
<accession>A0A0E3L8B0</accession>
<evidence type="ECO:0000256" key="11">
    <source>
        <dbReference type="HAMAP-Rule" id="MF_00228"/>
    </source>
</evidence>
<evidence type="ECO:0000256" key="4">
    <source>
        <dbReference type="ARBA" id="ARBA00022679"/>
    </source>
</evidence>
<sequence length="261" mass="27789">MNEPIKTIRETKPLIHHITNWVTIYDCANMTRAFGALPVMAHAPEECADMTKISSALVLNIGTLTSEIIDSMLLSAAAANERDIPVVLDVVGVGATKFRDEMAAKILSSVHIDIIKGNYSEIAKLAGEKAETKGVEATSINADPAKVAKAFAKAESCVVVMTGKEDIISDGNRTFIVKNGHELMGSIVGTGCMAASIIGLFASVNRDYCDAAKDALCYFGVSGELAAAKSGGPGSFKVHLYDEVFNLSDEKVKSMKNVEEK</sequence>
<evidence type="ECO:0000256" key="9">
    <source>
        <dbReference type="ARBA" id="ARBA00022842"/>
    </source>
</evidence>
<evidence type="ECO:0000256" key="5">
    <source>
        <dbReference type="ARBA" id="ARBA00022723"/>
    </source>
</evidence>
<comment type="cofactor">
    <cofactor evidence="2 11">
        <name>Mg(2+)</name>
        <dbReference type="ChEBI" id="CHEBI:18420"/>
    </cofactor>
</comment>
<dbReference type="GO" id="GO:0009229">
    <property type="term" value="P:thiamine diphosphate biosynthetic process"/>
    <property type="evidence" value="ECO:0007669"/>
    <property type="project" value="UniProtKB-UniRule"/>
</dbReference>
<dbReference type="UniPathway" id="UPA00060">
    <property type="reaction ID" value="UER00139"/>
</dbReference>
<gene>
    <name evidence="11" type="primary">thiM</name>
    <name evidence="12" type="ORF">MSSIT_1487</name>
</gene>
<reference evidence="12 13" key="1">
    <citation type="submission" date="2014-07" db="EMBL/GenBank/DDBJ databases">
        <title>Methanogenic archaea and the global carbon cycle.</title>
        <authorList>
            <person name="Henriksen J.R."/>
            <person name="Luke J."/>
            <person name="Reinhart S."/>
            <person name="Benedict M.N."/>
            <person name="Youngblut N.D."/>
            <person name="Metcalf M.E."/>
            <person name="Whitaker R.J."/>
            <person name="Metcalf W.W."/>
        </authorList>
    </citation>
    <scope>NUCLEOTIDE SEQUENCE [LARGE SCALE GENOMIC DNA]</scope>
    <source>
        <strain evidence="12 13">T4/M</strain>
    </source>
</reference>
<dbReference type="Proteomes" id="UP000033111">
    <property type="component" value="Chromosome"/>
</dbReference>
<dbReference type="NCBIfam" id="NF006830">
    <property type="entry name" value="PRK09355.1"/>
    <property type="match status" value="1"/>
</dbReference>
<comment type="similarity">
    <text evidence="11">Belongs to the Thz kinase family.</text>
</comment>
<dbReference type="AlphaFoldDB" id="A0A0E3L8B0"/>